<reference evidence="2" key="1">
    <citation type="submission" date="2020-04" db="EMBL/GenBank/DDBJ databases">
        <authorList>
            <person name="Chiriac C."/>
            <person name="Salcher M."/>
            <person name="Ghai R."/>
            <person name="Kavagutti S V."/>
        </authorList>
    </citation>
    <scope>NUCLEOTIDE SEQUENCE</scope>
</reference>
<evidence type="ECO:0000313" key="2">
    <source>
        <dbReference type="EMBL" id="CAB4136582.1"/>
    </source>
</evidence>
<protein>
    <submittedName>
        <fullName evidence="2">Uncharacterized protein</fullName>
    </submittedName>
</protein>
<feature type="compositionally biased region" description="Basic residues" evidence="1">
    <location>
        <begin position="446"/>
        <end position="455"/>
    </location>
</feature>
<proteinExistence type="predicted"/>
<evidence type="ECO:0000256" key="1">
    <source>
        <dbReference type="SAM" id="MobiDB-lite"/>
    </source>
</evidence>
<organism evidence="2">
    <name type="scientific">uncultured Caudovirales phage</name>
    <dbReference type="NCBI Taxonomy" id="2100421"/>
    <lineage>
        <taxon>Viruses</taxon>
        <taxon>Duplodnaviria</taxon>
        <taxon>Heunggongvirae</taxon>
        <taxon>Uroviricota</taxon>
        <taxon>Caudoviricetes</taxon>
        <taxon>Peduoviridae</taxon>
        <taxon>Maltschvirus</taxon>
        <taxon>Maltschvirus maltsch</taxon>
    </lineage>
</organism>
<feature type="region of interest" description="Disordered" evidence="1">
    <location>
        <begin position="435"/>
        <end position="455"/>
    </location>
</feature>
<gene>
    <name evidence="2" type="ORF">UFOVP308_24</name>
</gene>
<dbReference type="EMBL" id="LR796319">
    <property type="protein sequence ID" value="CAB4136582.1"/>
    <property type="molecule type" value="Genomic_DNA"/>
</dbReference>
<accession>A0A6J5LS52</accession>
<name>A0A6J5LS52_9CAUD</name>
<sequence>MAIYVQVGKDVIEFPDGMSDAQIEQAISGSAPKSEAPSSGFLMGLKDPITAGAQMIPRALGAVASLGGTKPNSLSDLLYSEAKRIDEMAKSEEQGYQAQRAKAGESGFDVARLGGNILNPASLVPAARAAQLARGAGVNMLGQTVAAGAVGGAMQPVVGEGTFGEQKTEQVVLGGVTAPIGEKVVKGVSRTINPLVSKAEQTMRDLGITPTTGQTLGGQFKTLEEFAQNMPLIGQSIQNAKQRVLFDFNKSVINKALAKASDPTKQDKLSLPADVIGRDAIEYASKTVSDKYDDVLSKMSFDLDFATTSNILGTLSKVKGLDANQRQTVSETLNDIVFGKFSGQKLDGQTYKGIESDLRNSASNYLNSGSASERNIGKALSDVLGVLKKELYFQNPKQTPTLRRIDAAYSDLSVINVAAANSGAKSGVFTPQQFSTAVRQQDPTRRKSSFAKGKAKGQDISDAALEVIGDTTGASQTGRLALGIGGGYGLLSEPAIGTATALGVPVAYSQGGQAAIDMLLRQRPELLQRLGGMLSQQATPIGAVGLPSAVGQYNRSERQ</sequence>